<sequence>MSATTTETPGDEKPKVTPEQQHDSNSSSSSPASAMIPGGPTTRECSGRVSVFQFLF</sequence>
<evidence type="ECO:0000256" key="1">
    <source>
        <dbReference type="SAM" id="MobiDB-lite"/>
    </source>
</evidence>
<dbReference type="AlphaFoldDB" id="A0A183DEY9"/>
<evidence type="ECO:0000313" key="4">
    <source>
        <dbReference type="WBParaSite" id="GPUH_0000728901-mRNA-1"/>
    </source>
</evidence>
<feature type="region of interest" description="Disordered" evidence="1">
    <location>
        <begin position="1"/>
        <end position="45"/>
    </location>
</feature>
<dbReference type="WBParaSite" id="GPUH_0000728901-mRNA-1">
    <property type="protein sequence ID" value="GPUH_0000728901-mRNA-1"/>
    <property type="gene ID" value="GPUH_0000728901"/>
</dbReference>
<evidence type="ECO:0000313" key="3">
    <source>
        <dbReference type="Proteomes" id="UP000271098"/>
    </source>
</evidence>
<proteinExistence type="predicted"/>
<protein>
    <submittedName>
        <fullName evidence="2 4">Uncharacterized protein</fullName>
    </submittedName>
</protein>
<feature type="compositionally biased region" description="Low complexity" evidence="1">
    <location>
        <begin position="24"/>
        <end position="34"/>
    </location>
</feature>
<organism evidence="4">
    <name type="scientific">Gongylonema pulchrum</name>
    <dbReference type="NCBI Taxonomy" id="637853"/>
    <lineage>
        <taxon>Eukaryota</taxon>
        <taxon>Metazoa</taxon>
        <taxon>Ecdysozoa</taxon>
        <taxon>Nematoda</taxon>
        <taxon>Chromadorea</taxon>
        <taxon>Rhabditida</taxon>
        <taxon>Spirurina</taxon>
        <taxon>Spiruromorpha</taxon>
        <taxon>Spiruroidea</taxon>
        <taxon>Gongylonematidae</taxon>
        <taxon>Gongylonema</taxon>
    </lineage>
</organism>
<dbReference type="Proteomes" id="UP000271098">
    <property type="component" value="Unassembled WGS sequence"/>
</dbReference>
<name>A0A183DEY9_9BILA</name>
<reference evidence="2 3" key="2">
    <citation type="submission" date="2018-11" db="EMBL/GenBank/DDBJ databases">
        <authorList>
            <consortium name="Pathogen Informatics"/>
        </authorList>
    </citation>
    <scope>NUCLEOTIDE SEQUENCE [LARGE SCALE GENOMIC DNA]</scope>
</reference>
<gene>
    <name evidence="2" type="ORF">GPUH_LOCUS7280</name>
</gene>
<feature type="compositionally biased region" description="Basic and acidic residues" evidence="1">
    <location>
        <begin position="10"/>
        <end position="22"/>
    </location>
</feature>
<keyword evidence="3" id="KW-1185">Reference proteome</keyword>
<dbReference type="EMBL" id="UYRT01018563">
    <property type="protein sequence ID" value="VDK57815.1"/>
    <property type="molecule type" value="Genomic_DNA"/>
</dbReference>
<evidence type="ECO:0000313" key="2">
    <source>
        <dbReference type="EMBL" id="VDK57815.1"/>
    </source>
</evidence>
<accession>A0A183DEY9</accession>
<reference evidence="4" key="1">
    <citation type="submission" date="2016-06" db="UniProtKB">
        <authorList>
            <consortium name="WormBaseParasite"/>
        </authorList>
    </citation>
    <scope>IDENTIFICATION</scope>
</reference>